<keyword evidence="14" id="KW-0282">Flagellum</keyword>
<keyword evidence="5 11" id="KW-0812">Transmembrane</keyword>
<feature type="compositionally biased region" description="Polar residues" evidence="10">
    <location>
        <begin position="280"/>
        <end position="297"/>
    </location>
</feature>
<gene>
    <name evidence="14" type="primary">fliF</name>
    <name evidence="14" type="ORF">OEZ71_09055</name>
</gene>
<dbReference type="Pfam" id="PF01514">
    <property type="entry name" value="YscJ_FliF"/>
    <property type="match status" value="1"/>
</dbReference>
<evidence type="ECO:0000256" key="5">
    <source>
        <dbReference type="ARBA" id="ARBA00022692"/>
    </source>
</evidence>
<evidence type="ECO:0000256" key="7">
    <source>
        <dbReference type="ARBA" id="ARBA00023136"/>
    </source>
</evidence>
<dbReference type="PANTHER" id="PTHR30046">
    <property type="entry name" value="FLAGELLAR M-RING PROTEIN"/>
    <property type="match status" value="1"/>
</dbReference>
<feature type="domain" description="Flagellar M-ring C-terminal" evidence="13">
    <location>
        <begin position="234"/>
        <end position="396"/>
    </location>
</feature>
<protein>
    <recommendedName>
        <fullName evidence="9">Flagellar M-ring protein</fullName>
    </recommendedName>
</protein>
<proteinExistence type="inferred from homology"/>
<feature type="region of interest" description="Disordered" evidence="10">
    <location>
        <begin position="268"/>
        <end position="327"/>
    </location>
</feature>
<keyword evidence="7 11" id="KW-0472">Membrane</keyword>
<evidence type="ECO:0000259" key="12">
    <source>
        <dbReference type="Pfam" id="PF01514"/>
    </source>
</evidence>
<comment type="similarity">
    <text evidence="3 9">Belongs to the FliF family.</text>
</comment>
<dbReference type="Proteomes" id="UP001652564">
    <property type="component" value="Unassembled WGS sequence"/>
</dbReference>
<dbReference type="PRINTS" id="PR01009">
    <property type="entry name" value="FLGMRINGFLIF"/>
</dbReference>
<evidence type="ECO:0000256" key="9">
    <source>
        <dbReference type="PIRNR" id="PIRNR004862"/>
    </source>
</evidence>
<evidence type="ECO:0000313" key="15">
    <source>
        <dbReference type="Proteomes" id="UP001652564"/>
    </source>
</evidence>
<dbReference type="PIRSF" id="PIRSF004862">
    <property type="entry name" value="FliF"/>
    <property type="match status" value="1"/>
</dbReference>
<keyword evidence="6 11" id="KW-1133">Transmembrane helix</keyword>
<evidence type="ECO:0000256" key="8">
    <source>
        <dbReference type="ARBA" id="ARBA00023143"/>
    </source>
</evidence>
<evidence type="ECO:0000256" key="10">
    <source>
        <dbReference type="SAM" id="MobiDB-lite"/>
    </source>
</evidence>
<name>A0ABT2ZMT2_9RHOB</name>
<evidence type="ECO:0000259" key="13">
    <source>
        <dbReference type="Pfam" id="PF08345"/>
    </source>
</evidence>
<comment type="subcellular location">
    <subcellularLocation>
        <location evidence="1 9">Bacterial flagellum basal body</location>
    </subcellularLocation>
    <subcellularLocation>
        <location evidence="2">Cell membrane</location>
        <topology evidence="2">Multi-pass membrane protein</topology>
    </subcellularLocation>
</comment>
<evidence type="ECO:0000313" key="14">
    <source>
        <dbReference type="EMBL" id="MCV2872443.1"/>
    </source>
</evidence>
<evidence type="ECO:0000256" key="1">
    <source>
        <dbReference type="ARBA" id="ARBA00004117"/>
    </source>
</evidence>
<accession>A0ABT2ZMT2</accession>
<dbReference type="Pfam" id="PF08345">
    <property type="entry name" value="YscJ_FliF_C"/>
    <property type="match status" value="1"/>
</dbReference>
<keyword evidence="4" id="KW-1003">Cell membrane</keyword>
<dbReference type="RefSeq" id="WP_263739625.1">
    <property type="nucleotide sequence ID" value="NZ_JAOWKZ010000002.1"/>
</dbReference>
<evidence type="ECO:0000256" key="2">
    <source>
        <dbReference type="ARBA" id="ARBA00004651"/>
    </source>
</evidence>
<feature type="transmembrane region" description="Helical" evidence="11">
    <location>
        <begin position="416"/>
        <end position="437"/>
    </location>
</feature>
<comment type="function">
    <text evidence="9">The M ring may be actively involved in energy transduction.</text>
</comment>
<dbReference type="NCBIfam" id="TIGR00206">
    <property type="entry name" value="fliF"/>
    <property type="match status" value="1"/>
</dbReference>
<keyword evidence="15" id="KW-1185">Reference proteome</keyword>
<evidence type="ECO:0000256" key="11">
    <source>
        <dbReference type="SAM" id="Phobius"/>
    </source>
</evidence>
<feature type="domain" description="Flagellar M-ring N-terminal" evidence="12">
    <location>
        <begin position="38"/>
        <end position="207"/>
    </location>
</feature>
<evidence type="ECO:0000256" key="6">
    <source>
        <dbReference type="ARBA" id="ARBA00022989"/>
    </source>
</evidence>
<dbReference type="PANTHER" id="PTHR30046:SF0">
    <property type="entry name" value="FLAGELLAR M-RING PROTEIN"/>
    <property type="match status" value="1"/>
</dbReference>
<dbReference type="InterPro" id="IPR043427">
    <property type="entry name" value="YscJ/FliF"/>
</dbReference>
<comment type="caution">
    <text evidence="14">The sequence shown here is derived from an EMBL/GenBank/DDBJ whole genome shotgun (WGS) entry which is preliminary data.</text>
</comment>
<reference evidence="14 15" key="1">
    <citation type="submission" date="2022-10" db="EMBL/GenBank/DDBJ databases">
        <title>Defluviimonas sp. nov., isolated from ocean surface sediments.</title>
        <authorList>
            <person name="He W."/>
            <person name="Wang L."/>
            <person name="Zhang D.-F."/>
        </authorList>
    </citation>
    <scope>NUCLEOTIDE SEQUENCE [LARGE SCALE GENOMIC DNA]</scope>
    <source>
        <strain evidence="14 15">WL0050</strain>
    </source>
</reference>
<dbReference type="Gene3D" id="3.30.300.30">
    <property type="match status" value="1"/>
</dbReference>
<sequence>MRELAAVWQNLDPRRRLTVAVATIAMFAAVLALTGLATKPSMSLLYAGLDGDRAGDVLAALDQRAAVYEVRGTAIYVEATRRDELRMTLAAEGLPANSGSGYELLDTLSGFGTTSQMFDAAYLRAKEGELARTISALPQVRAARVHIADTRAQGLHNRARPTASVTVTTTAGGITPSHAKALKYLVSSAIAGMSPDDVSVIDGEGGLVMAGDEATGPAAEDRAETLRRNVERLLEARVGFGNAIVEVSLETVTEREAITERRFDPDGRVVISTDTEERTTSANDSGSSAVTVASNLPSGDADGTAGSSQSQNSETRERTNFEVSETTREVVKSPGAIKRLTVAVLVDGVTSVDAAGASTTEPRSDDELTALRDLVAAAVGFDADRGDVITLKSMSFEPVVPVQTEAGSSLLAGLDIMSIAQLAVLAVVSLVLGLFVVRPILSSRGQRPAELEAPAVRGLPPGKAEALTGEIDDGDYVPANLSVVSDRDAAAAAADPVARLRQMISERQEETVEILRGWMEDSEEERA</sequence>
<evidence type="ECO:0000256" key="3">
    <source>
        <dbReference type="ARBA" id="ARBA00007971"/>
    </source>
</evidence>
<keyword evidence="8 9" id="KW-0975">Bacterial flagellum</keyword>
<organism evidence="14 15">
    <name type="scientific">Albidovulum litorale</name>
    <dbReference type="NCBI Taxonomy" id="2984134"/>
    <lineage>
        <taxon>Bacteria</taxon>
        <taxon>Pseudomonadati</taxon>
        <taxon>Pseudomonadota</taxon>
        <taxon>Alphaproteobacteria</taxon>
        <taxon>Rhodobacterales</taxon>
        <taxon>Paracoccaceae</taxon>
        <taxon>Albidovulum</taxon>
    </lineage>
</organism>
<dbReference type="InterPro" id="IPR045851">
    <property type="entry name" value="AMP-bd_C_sf"/>
</dbReference>
<feature type="compositionally biased region" description="Basic and acidic residues" evidence="10">
    <location>
        <begin position="314"/>
        <end position="327"/>
    </location>
</feature>
<evidence type="ECO:0000256" key="4">
    <source>
        <dbReference type="ARBA" id="ARBA00022475"/>
    </source>
</evidence>
<dbReference type="InterPro" id="IPR006182">
    <property type="entry name" value="FliF_N_dom"/>
</dbReference>
<dbReference type="InterPro" id="IPR013556">
    <property type="entry name" value="Flag_M-ring_C"/>
</dbReference>
<keyword evidence="14" id="KW-0966">Cell projection</keyword>
<keyword evidence="14" id="KW-0969">Cilium</keyword>
<dbReference type="EMBL" id="JAOWKZ010000002">
    <property type="protein sequence ID" value="MCV2872443.1"/>
    <property type="molecule type" value="Genomic_DNA"/>
</dbReference>
<dbReference type="InterPro" id="IPR000067">
    <property type="entry name" value="FlgMring_FliF"/>
</dbReference>